<dbReference type="STRING" id="1445577.A0A010QY04"/>
<dbReference type="KEGG" id="cfj:CFIO01_10068"/>
<dbReference type="Pfam" id="PF06487">
    <property type="entry name" value="SAP18"/>
    <property type="match status" value="1"/>
</dbReference>
<dbReference type="EMBL" id="JARH01000126">
    <property type="protein sequence ID" value="EXF85107.1"/>
    <property type="molecule type" value="Genomic_DNA"/>
</dbReference>
<dbReference type="PANTHER" id="PTHR13082">
    <property type="entry name" value="SAP18"/>
    <property type="match status" value="1"/>
</dbReference>
<dbReference type="HOGENOM" id="CLU_064128_0_0_1"/>
<dbReference type="InterPro" id="IPR010516">
    <property type="entry name" value="SAP18"/>
</dbReference>
<dbReference type="OrthoDB" id="440566at2759"/>
<dbReference type="eggNOG" id="KOG3391">
    <property type="taxonomic scope" value="Eukaryota"/>
</dbReference>
<feature type="compositionally biased region" description="Basic and acidic residues" evidence="2">
    <location>
        <begin position="243"/>
        <end position="269"/>
    </location>
</feature>
<gene>
    <name evidence="3" type="ORF">CFIO01_10068</name>
</gene>
<evidence type="ECO:0000256" key="2">
    <source>
        <dbReference type="SAM" id="MobiDB-lite"/>
    </source>
</evidence>
<evidence type="ECO:0000256" key="1">
    <source>
        <dbReference type="ARBA" id="ARBA00009143"/>
    </source>
</evidence>
<proteinExistence type="inferred from homology"/>
<comment type="caution">
    <text evidence="3">The sequence shown here is derived from an EMBL/GenBank/DDBJ whole genome shotgun (WGS) entry which is preliminary data.</text>
</comment>
<feature type="region of interest" description="Disordered" evidence="2">
    <location>
        <begin position="199"/>
        <end position="269"/>
    </location>
</feature>
<dbReference type="InterPro" id="IPR042534">
    <property type="entry name" value="SAP18_sf"/>
</dbReference>
<dbReference type="PANTHER" id="PTHR13082:SF0">
    <property type="entry name" value="HISTONE DEACETYLASE COMPLEX SUBUNIT SAP18"/>
    <property type="match status" value="1"/>
</dbReference>
<organism evidence="3 4">
    <name type="scientific">Colletotrichum fioriniae PJ7</name>
    <dbReference type="NCBI Taxonomy" id="1445577"/>
    <lineage>
        <taxon>Eukaryota</taxon>
        <taxon>Fungi</taxon>
        <taxon>Dikarya</taxon>
        <taxon>Ascomycota</taxon>
        <taxon>Pezizomycotina</taxon>
        <taxon>Sordariomycetes</taxon>
        <taxon>Hypocreomycetidae</taxon>
        <taxon>Glomerellales</taxon>
        <taxon>Glomerellaceae</taxon>
        <taxon>Colletotrichum</taxon>
        <taxon>Colletotrichum acutatum species complex</taxon>
    </lineage>
</organism>
<evidence type="ECO:0000313" key="4">
    <source>
        <dbReference type="Proteomes" id="UP000020467"/>
    </source>
</evidence>
<keyword evidence="4" id="KW-1185">Reference proteome</keyword>
<evidence type="ECO:0000313" key="3">
    <source>
        <dbReference type="EMBL" id="EXF85107.1"/>
    </source>
</evidence>
<sequence>MASHQREDTTPFLLQLFYKNGSFHRTDEFASRSLPPFLSLYTWPDCTLDELAELITAEDPALLPSPCVGTRLAFRLIYPDTRNAAANAGGHHHHGQAQGPRFMVKDLGSIVLGDGTAEALLAADGEGEEGADDAAMPGVATAGAGAQQSDDVDSVKDKTLKEVNFVVGDYVSCAILPPLPDGSVAPALTARNDRVAGQFGGARGLMGGPPSQGPRRDAGFGGRQGWDRDRRRSGFGDGGFPEGEWRRGERLPDDPPDRSRGRGRRPDRW</sequence>
<feature type="compositionally biased region" description="Basic and acidic residues" evidence="2">
    <location>
        <begin position="225"/>
        <end position="234"/>
    </location>
</feature>
<dbReference type="GO" id="GO:0005634">
    <property type="term" value="C:nucleus"/>
    <property type="evidence" value="ECO:0007669"/>
    <property type="project" value="TreeGrafter"/>
</dbReference>
<protein>
    <submittedName>
        <fullName evidence="3">Sin3 associated polypeptide p18</fullName>
    </submittedName>
</protein>
<name>A0A010QY04_9PEZI</name>
<accession>A0A010QY04</accession>
<dbReference type="Proteomes" id="UP000020467">
    <property type="component" value="Unassembled WGS sequence"/>
</dbReference>
<dbReference type="AlphaFoldDB" id="A0A010QY04"/>
<comment type="similarity">
    <text evidence="1">Belongs to the SAP18 family.</text>
</comment>
<dbReference type="Gene3D" id="3.10.20.550">
    <property type="entry name" value="ASAP complex, SAP18 subunit"/>
    <property type="match status" value="1"/>
</dbReference>
<reference evidence="3 4" key="1">
    <citation type="submission" date="2014-02" db="EMBL/GenBank/DDBJ databases">
        <title>The genome sequence of Colletotrichum fioriniae PJ7.</title>
        <authorList>
            <person name="Baroncelli R."/>
            <person name="Thon M.R."/>
        </authorList>
    </citation>
    <scope>NUCLEOTIDE SEQUENCE [LARGE SCALE GENOMIC DNA]</scope>
    <source>
        <strain evidence="3 4">PJ7</strain>
    </source>
</reference>